<dbReference type="InterPro" id="IPR001680">
    <property type="entry name" value="WD40_rpt"/>
</dbReference>
<feature type="region of interest" description="Disordered" evidence="7">
    <location>
        <begin position="1"/>
        <end position="42"/>
    </location>
</feature>
<dbReference type="PANTHER" id="PTHR18359:SF0">
    <property type="entry name" value="U3 SMALL NUCLEOLAR RNA-ASSOCIATED PROTEIN 18 HOMOLOG"/>
    <property type="match status" value="1"/>
</dbReference>
<dbReference type="GO" id="GO:0034388">
    <property type="term" value="C:Pwp2p-containing subcomplex of 90S preribosome"/>
    <property type="evidence" value="ECO:0007669"/>
    <property type="project" value="TreeGrafter"/>
</dbReference>
<feature type="compositionally biased region" description="Acidic residues" evidence="7">
    <location>
        <begin position="72"/>
        <end position="94"/>
    </location>
</feature>
<feature type="compositionally biased region" description="Polar residues" evidence="7">
    <location>
        <begin position="109"/>
        <end position="137"/>
    </location>
</feature>
<evidence type="ECO:0000256" key="2">
    <source>
        <dbReference type="ARBA" id="ARBA00022552"/>
    </source>
</evidence>
<comment type="subcellular location">
    <subcellularLocation>
        <location evidence="1">Nucleus</location>
        <location evidence="1">Nucleolus</location>
    </subcellularLocation>
</comment>
<dbReference type="InterPro" id="IPR015943">
    <property type="entry name" value="WD40/YVTN_repeat-like_dom_sf"/>
</dbReference>
<evidence type="ECO:0000256" key="3">
    <source>
        <dbReference type="ARBA" id="ARBA00022574"/>
    </source>
</evidence>
<gene>
    <name evidence="8" type="ORF">PPACK8108_LOCUS7674</name>
</gene>
<evidence type="ECO:0000256" key="7">
    <source>
        <dbReference type="SAM" id="MobiDB-lite"/>
    </source>
</evidence>
<feature type="region of interest" description="Disordered" evidence="7">
    <location>
        <begin position="67"/>
        <end position="94"/>
    </location>
</feature>
<comment type="caution">
    <text evidence="8">The sequence shown here is derived from an EMBL/GenBank/DDBJ whole genome shotgun (WGS) entry which is preliminary data.</text>
</comment>
<keyword evidence="5" id="KW-0539">Nucleus</keyword>
<organism evidence="8 9">
    <name type="scientific">Phakopsora pachyrhizi</name>
    <name type="common">Asian soybean rust disease fungus</name>
    <dbReference type="NCBI Taxonomy" id="170000"/>
    <lineage>
        <taxon>Eukaryota</taxon>
        <taxon>Fungi</taxon>
        <taxon>Dikarya</taxon>
        <taxon>Basidiomycota</taxon>
        <taxon>Pucciniomycotina</taxon>
        <taxon>Pucciniomycetes</taxon>
        <taxon>Pucciniales</taxon>
        <taxon>Phakopsoraceae</taxon>
        <taxon>Phakopsora</taxon>
    </lineage>
</organism>
<dbReference type="PANTHER" id="PTHR18359">
    <property type="entry name" value="WD-REPEAT PROTEIN-RELATED"/>
    <property type="match status" value="1"/>
</dbReference>
<dbReference type="SUPFAM" id="SSF50978">
    <property type="entry name" value="WD40 repeat-like"/>
    <property type="match status" value="1"/>
</dbReference>
<evidence type="ECO:0000256" key="6">
    <source>
        <dbReference type="ARBA" id="ARBA00025767"/>
    </source>
</evidence>
<dbReference type="AlphaFoldDB" id="A0AAV0ATD5"/>
<dbReference type="GO" id="GO:0032040">
    <property type="term" value="C:small-subunit processome"/>
    <property type="evidence" value="ECO:0007669"/>
    <property type="project" value="TreeGrafter"/>
</dbReference>
<comment type="similarity">
    <text evidence="6">Belongs to the WD repeat UTP18 family.</text>
</comment>
<accession>A0AAV0ATD5</accession>
<keyword evidence="4" id="KW-0677">Repeat</keyword>
<reference evidence="8" key="1">
    <citation type="submission" date="2022-06" db="EMBL/GenBank/DDBJ databases">
        <authorList>
            <consortium name="SYNGENTA / RWTH Aachen University"/>
        </authorList>
    </citation>
    <scope>NUCLEOTIDE SEQUENCE</scope>
</reference>
<evidence type="ECO:0000313" key="8">
    <source>
        <dbReference type="EMBL" id="CAH7672831.1"/>
    </source>
</evidence>
<dbReference type="GO" id="GO:0006364">
    <property type="term" value="P:rRNA processing"/>
    <property type="evidence" value="ECO:0007669"/>
    <property type="project" value="UniProtKB-KW"/>
</dbReference>
<proteinExistence type="inferred from homology"/>
<evidence type="ECO:0000256" key="1">
    <source>
        <dbReference type="ARBA" id="ARBA00004604"/>
    </source>
</evidence>
<feature type="compositionally biased region" description="Acidic residues" evidence="7">
    <location>
        <begin position="230"/>
        <end position="239"/>
    </location>
</feature>
<dbReference type="Proteomes" id="UP001153365">
    <property type="component" value="Unassembled WGS sequence"/>
</dbReference>
<evidence type="ECO:0000256" key="5">
    <source>
        <dbReference type="ARBA" id="ARBA00023242"/>
    </source>
</evidence>
<keyword evidence="9" id="KW-1185">Reference proteome</keyword>
<dbReference type="SMART" id="SM00320">
    <property type="entry name" value="WD40"/>
    <property type="match status" value="5"/>
</dbReference>
<dbReference type="EMBL" id="CALTRL010001513">
    <property type="protein sequence ID" value="CAH7672831.1"/>
    <property type="molecule type" value="Genomic_DNA"/>
</dbReference>
<feature type="region of interest" description="Disordered" evidence="7">
    <location>
        <begin position="214"/>
        <end position="244"/>
    </location>
</feature>
<sequence length="632" mass="71304">MVVSSQNKKKNRVKVIDSNSLSERSKKRANLRVLGEDGSDKQIKKTDEELKLEESVFGFVKDFKGKKRLGSDIDDGDDDSEYEDDERDQTDEELAQVPDEQLFSIDGPIQSTESFNDNSLSPLPKTSNLKPTTTVAQSKKRKPAWVDDTINRVSVSLTGCIQNRKKKLKTLEDLDHQNFTEDGQIRINGEEYQKRLRRQFEKMHPTPTWLKNFRKLKESSSDPENQTEERDAEEEENDYEDGKMSIDQILRSTGDLNRNRLKEKRIGTDSLPQGILQVERLRDANQAEPSSSTDKTSISSLKFHPLAPILLTASSTSKRLSFFKIDGVHNPALHFVSTPDLPIQRAEFFTPINNQSSNVLIAGNRPYFYTFDMRKCQCTKSPQGLFNRSPSSQSIKGISLSNFKFSPSGSIVAFVGLKGLIELVDFSNNISTSQVICSLRSNSPIKSLAWDRNGTELMTIDNKAEVSVWDLRMRRIRYSWLDDGGFHPTKITTTDQDCLNQSSGGDRDYCAVGSQTGIVNIYSNNRSDEFFSEESDLFGRERKPMKVIDNLTTSISNLKFNPDGQILAISSETKKDSLKVVHLKSGTVFSNWPTDKTPLGNVTDLSFDSTGKNLAIGNRKGKVLLYSLKYWS</sequence>
<dbReference type="Gene3D" id="2.130.10.10">
    <property type="entry name" value="YVTN repeat-like/Quinoprotein amine dehydrogenase"/>
    <property type="match status" value="1"/>
</dbReference>
<evidence type="ECO:0000313" key="9">
    <source>
        <dbReference type="Proteomes" id="UP001153365"/>
    </source>
</evidence>
<protein>
    <submittedName>
        <fullName evidence="8">WD40-repeat-containing domain protein</fullName>
    </submittedName>
</protein>
<feature type="region of interest" description="Disordered" evidence="7">
    <location>
        <begin position="108"/>
        <end position="142"/>
    </location>
</feature>
<dbReference type="InterPro" id="IPR045161">
    <property type="entry name" value="Utp18"/>
</dbReference>
<keyword evidence="2" id="KW-0698">rRNA processing</keyword>
<dbReference type="InterPro" id="IPR036322">
    <property type="entry name" value="WD40_repeat_dom_sf"/>
</dbReference>
<evidence type="ECO:0000256" key="4">
    <source>
        <dbReference type="ARBA" id="ARBA00022737"/>
    </source>
</evidence>
<keyword evidence="3" id="KW-0853">WD repeat</keyword>
<name>A0AAV0ATD5_PHAPC</name>